<sequence>MKKRKKGFASVLATTLSLSVLSSVAFADQPSPSPSDSSTSLNIKPPEFFVPNGQNKKNFYVDKTQLNSLSHLEGYETTKLFKGIHNGAGYWIEAPKNWNGKLVLYAHGYRGTGSALTVTAPSVRKELLERGYAWAASSYSTNGYDVESGVKDTHDLNGLFRKLVGNPKRTYILGHSMGGHVTGVYAEQYGDVDGALPMCGVLGDSELFDFFTDYGLVAQALDGKTKEQQRFVADDNYFVNYVPHLREILGNGLTKDPITGSIVFKSLTDKGVLLEKVTENLSGGDRPLFKIAYERMFDDFLLQRMPTNPAYGEATGNVINNTDSVYQLDNDPELSPEEVALNESVLRISNDPNGRHNNGLAAIPKVNGDLKVPTVTLHTLGDLYVPFSMEQIYAKRVAEKNKEDLLVSRAIRGIGHCEFTNQEQINAFDDLVNWAENGEKPAGDNILDPKVVADINFGSKFTSVRRPYDLTPWDVK</sequence>
<gene>
    <name evidence="2" type="ORF">KHA99_01285</name>
</gene>
<keyword evidence="2" id="KW-0378">Hydrolase</keyword>
<feature type="signal peptide" evidence="1">
    <location>
        <begin position="1"/>
        <end position="27"/>
    </location>
</feature>
<evidence type="ECO:0000313" key="2">
    <source>
        <dbReference type="EMBL" id="MBS4211081.1"/>
    </source>
</evidence>
<dbReference type="AlphaFoldDB" id="A0A942YV29"/>
<dbReference type="RefSeq" id="WP_213115626.1">
    <property type="nucleotide sequence ID" value="NZ_JAGYPF010000001.1"/>
</dbReference>
<keyword evidence="3" id="KW-1185">Reference proteome</keyword>
<dbReference type="Proteomes" id="UP000679749">
    <property type="component" value="Unassembled WGS sequence"/>
</dbReference>
<evidence type="ECO:0000313" key="3">
    <source>
        <dbReference type="Proteomes" id="UP000679749"/>
    </source>
</evidence>
<protein>
    <submittedName>
        <fullName evidence="2">Alpha/beta hydrolase</fullName>
    </submittedName>
</protein>
<name>A0A942YV29_9BACI</name>
<accession>A0A942YV29</accession>
<organism evidence="2 3">
    <name type="scientific">Neobacillus rhizophilus</name>
    <dbReference type="NCBI Taxonomy" id="2833579"/>
    <lineage>
        <taxon>Bacteria</taxon>
        <taxon>Bacillati</taxon>
        <taxon>Bacillota</taxon>
        <taxon>Bacilli</taxon>
        <taxon>Bacillales</taxon>
        <taxon>Bacillaceae</taxon>
        <taxon>Neobacillus</taxon>
    </lineage>
</organism>
<dbReference type="Gene3D" id="3.40.50.1820">
    <property type="entry name" value="alpha/beta hydrolase"/>
    <property type="match status" value="1"/>
</dbReference>
<comment type="caution">
    <text evidence="2">The sequence shown here is derived from an EMBL/GenBank/DDBJ whole genome shotgun (WGS) entry which is preliminary data.</text>
</comment>
<dbReference type="EMBL" id="JAGYPF010000001">
    <property type="protein sequence ID" value="MBS4211081.1"/>
    <property type="molecule type" value="Genomic_DNA"/>
</dbReference>
<evidence type="ECO:0000256" key="1">
    <source>
        <dbReference type="SAM" id="SignalP"/>
    </source>
</evidence>
<reference evidence="2" key="1">
    <citation type="submission" date="2021-05" db="EMBL/GenBank/DDBJ databases">
        <title>Novel Bacillus species.</title>
        <authorList>
            <person name="Liu G."/>
        </authorList>
    </citation>
    <scope>NUCLEOTIDE SEQUENCE</scope>
    <source>
        <strain evidence="2">FJAT-49825</strain>
    </source>
</reference>
<dbReference type="InterPro" id="IPR029058">
    <property type="entry name" value="AB_hydrolase_fold"/>
</dbReference>
<keyword evidence="1" id="KW-0732">Signal</keyword>
<dbReference type="GO" id="GO:0016787">
    <property type="term" value="F:hydrolase activity"/>
    <property type="evidence" value="ECO:0007669"/>
    <property type="project" value="UniProtKB-KW"/>
</dbReference>
<feature type="chain" id="PRO_5037590441" evidence="1">
    <location>
        <begin position="28"/>
        <end position="476"/>
    </location>
</feature>
<proteinExistence type="predicted"/>
<dbReference type="SUPFAM" id="SSF53474">
    <property type="entry name" value="alpha/beta-Hydrolases"/>
    <property type="match status" value="1"/>
</dbReference>